<feature type="domain" description="Inner membrane protein YgaP-like transmembrane" evidence="2">
    <location>
        <begin position="7"/>
        <end position="72"/>
    </location>
</feature>
<dbReference type="Pfam" id="PF11127">
    <property type="entry name" value="YgaP-like_TM"/>
    <property type="match status" value="1"/>
</dbReference>
<dbReference type="InterPro" id="IPR021309">
    <property type="entry name" value="YgaP-like_TM"/>
</dbReference>
<evidence type="ECO:0000313" key="3">
    <source>
        <dbReference type="EMBL" id="VAW56022.1"/>
    </source>
</evidence>
<evidence type="ECO:0000256" key="1">
    <source>
        <dbReference type="SAM" id="Phobius"/>
    </source>
</evidence>
<evidence type="ECO:0000259" key="2">
    <source>
        <dbReference type="Pfam" id="PF11127"/>
    </source>
</evidence>
<organism evidence="3">
    <name type="scientific">hydrothermal vent metagenome</name>
    <dbReference type="NCBI Taxonomy" id="652676"/>
    <lineage>
        <taxon>unclassified sequences</taxon>
        <taxon>metagenomes</taxon>
        <taxon>ecological metagenomes</taxon>
    </lineage>
</organism>
<protein>
    <recommendedName>
        <fullName evidence="2">Inner membrane protein YgaP-like transmembrane domain-containing protein</fullName>
    </recommendedName>
</protein>
<feature type="transmembrane region" description="Helical" evidence="1">
    <location>
        <begin position="10"/>
        <end position="29"/>
    </location>
</feature>
<feature type="transmembrane region" description="Helical" evidence="1">
    <location>
        <begin position="41"/>
        <end position="65"/>
    </location>
</feature>
<keyword evidence="1" id="KW-0812">Transmembrane</keyword>
<dbReference type="EMBL" id="UOFF01000158">
    <property type="protein sequence ID" value="VAW56022.1"/>
    <property type="molecule type" value="Genomic_DNA"/>
</dbReference>
<keyword evidence="1" id="KW-0472">Membrane</keyword>
<sequence length="82" mass="9066">MLLPKSNLHLLDRIIRILFGVFLVYIGYIDETMVKNDTISVLIALFGAINIVVALMSHCPLYNAIGLSTCKHKGENSETTST</sequence>
<dbReference type="AlphaFoldDB" id="A0A3B0WXR2"/>
<name>A0A3B0WXR2_9ZZZZ</name>
<reference evidence="3" key="1">
    <citation type="submission" date="2018-06" db="EMBL/GenBank/DDBJ databases">
        <authorList>
            <person name="Zhirakovskaya E."/>
        </authorList>
    </citation>
    <scope>NUCLEOTIDE SEQUENCE</scope>
</reference>
<keyword evidence="1" id="KW-1133">Transmembrane helix</keyword>
<proteinExistence type="predicted"/>
<accession>A0A3B0WXR2</accession>
<gene>
    <name evidence="3" type="ORF">MNBD_GAMMA07-208</name>
</gene>